<dbReference type="AlphaFoldDB" id="A0A0D8ZTP8"/>
<dbReference type="PATRIC" id="fig|1618023.3.peg.480"/>
<protein>
    <submittedName>
        <fullName evidence="3">Acetyltransferase</fullName>
    </submittedName>
</protein>
<evidence type="ECO:0000259" key="2">
    <source>
        <dbReference type="PROSITE" id="PS51186"/>
    </source>
</evidence>
<dbReference type="GO" id="GO:0016410">
    <property type="term" value="F:N-acyltransferase activity"/>
    <property type="evidence" value="ECO:0007669"/>
    <property type="project" value="TreeGrafter"/>
</dbReference>
<keyword evidence="4" id="KW-1185">Reference proteome</keyword>
<dbReference type="PROSITE" id="PS51186">
    <property type="entry name" value="GNAT"/>
    <property type="match status" value="1"/>
</dbReference>
<dbReference type="Proteomes" id="UP000032452">
    <property type="component" value="Unassembled WGS sequence"/>
</dbReference>
<gene>
    <name evidence="3" type="ORF">UH38_17085</name>
</gene>
<organism evidence="3 4">
    <name type="scientific">Aliterella atlantica CENA595</name>
    <dbReference type="NCBI Taxonomy" id="1618023"/>
    <lineage>
        <taxon>Bacteria</taxon>
        <taxon>Bacillati</taxon>
        <taxon>Cyanobacteriota</taxon>
        <taxon>Cyanophyceae</taxon>
        <taxon>Chroococcidiopsidales</taxon>
        <taxon>Aliterellaceae</taxon>
        <taxon>Aliterella</taxon>
    </lineage>
</organism>
<dbReference type="GO" id="GO:0046677">
    <property type="term" value="P:response to antibiotic"/>
    <property type="evidence" value="ECO:0007669"/>
    <property type="project" value="UniProtKB-KW"/>
</dbReference>
<name>A0A0D8ZTP8_9CYAN</name>
<keyword evidence="3" id="KW-0808">Transferase</keyword>
<feature type="domain" description="N-acetyltransferase" evidence="2">
    <location>
        <begin position="2"/>
        <end position="160"/>
    </location>
</feature>
<accession>A0A0D8ZTP8</accession>
<dbReference type="InterPro" id="IPR000182">
    <property type="entry name" value="GNAT_dom"/>
</dbReference>
<dbReference type="STRING" id="1618023.UH38_17085"/>
<proteinExistence type="predicted"/>
<sequence>MLNLRPATSADLKLLQHWDEQPHVIACDPNDDWHWEVELDRNPDWREQLIAEIDNRSIGFMQIIDPAREDSHYWGDVAANLRAIDIWIGEANDLGKGYGTKMMQLALARCFAEPTVTAVIIDPLASNTRAHRFYERLGFKYVERRQFGDDDCFIYRLNREDWHPENVRY</sequence>
<evidence type="ECO:0000313" key="4">
    <source>
        <dbReference type="Proteomes" id="UP000032452"/>
    </source>
</evidence>
<evidence type="ECO:0000256" key="1">
    <source>
        <dbReference type="ARBA" id="ARBA00023251"/>
    </source>
</evidence>
<reference evidence="3 4" key="1">
    <citation type="submission" date="2015-02" db="EMBL/GenBank/DDBJ databases">
        <title>Draft genome of a novel marine cyanobacterium (Chroococcales) isolated from South Atlantic Ocean.</title>
        <authorList>
            <person name="Rigonato J."/>
            <person name="Alvarenga D.O."/>
            <person name="Branco L.H."/>
            <person name="Varani A.M."/>
            <person name="Brandini F.P."/>
            <person name="Fiore M.F."/>
        </authorList>
    </citation>
    <scope>NUCLEOTIDE SEQUENCE [LARGE SCALE GENOMIC DNA]</scope>
    <source>
        <strain evidence="3 4">CENA595</strain>
    </source>
</reference>
<dbReference type="PANTHER" id="PTHR31438">
    <property type="entry name" value="LYSINE N-ACYLTRANSFERASE C17G9.06C-RELATED"/>
    <property type="match status" value="1"/>
</dbReference>
<dbReference type="SUPFAM" id="SSF55729">
    <property type="entry name" value="Acyl-CoA N-acyltransferases (Nat)"/>
    <property type="match status" value="1"/>
</dbReference>
<dbReference type="Gene3D" id="3.40.630.30">
    <property type="match status" value="1"/>
</dbReference>
<dbReference type="RefSeq" id="WP_045055896.1">
    <property type="nucleotide sequence ID" value="NZ_CAWMDP010000007.1"/>
</dbReference>
<evidence type="ECO:0000313" key="3">
    <source>
        <dbReference type="EMBL" id="KJH70621.1"/>
    </source>
</evidence>
<keyword evidence="1" id="KW-0046">Antibiotic resistance</keyword>
<dbReference type="Pfam" id="PF13523">
    <property type="entry name" value="Acetyltransf_8"/>
    <property type="match status" value="1"/>
</dbReference>
<comment type="caution">
    <text evidence="3">The sequence shown here is derived from an EMBL/GenBank/DDBJ whole genome shotgun (WGS) entry which is preliminary data.</text>
</comment>
<dbReference type="PANTHER" id="PTHR31438:SF1">
    <property type="entry name" value="LYSINE N-ACYLTRANSFERASE C17G9.06C-RELATED"/>
    <property type="match status" value="1"/>
</dbReference>
<dbReference type="EMBL" id="JYON01000020">
    <property type="protein sequence ID" value="KJH70621.1"/>
    <property type="molecule type" value="Genomic_DNA"/>
</dbReference>
<dbReference type="InterPro" id="IPR016181">
    <property type="entry name" value="Acyl_CoA_acyltransferase"/>
</dbReference>
<dbReference type="OrthoDB" id="9795206at2"/>